<gene>
    <name evidence="1" type="ORF">ACFFX0_25535</name>
</gene>
<protein>
    <submittedName>
        <fullName evidence="1">Uncharacterized protein</fullName>
    </submittedName>
</protein>
<proteinExistence type="predicted"/>
<dbReference type="Proteomes" id="UP001589575">
    <property type="component" value="Unassembled WGS sequence"/>
</dbReference>
<dbReference type="EMBL" id="JBHMFI010000002">
    <property type="protein sequence ID" value="MFB9074373.1"/>
    <property type="molecule type" value="Genomic_DNA"/>
</dbReference>
<name>A0ABV5G604_9MICC</name>
<evidence type="ECO:0000313" key="2">
    <source>
        <dbReference type="Proteomes" id="UP001589575"/>
    </source>
</evidence>
<sequence>MRERLLQGTPKSLGRTLLGPACLAGVELHPLTADRLKDANERHMRQGRARVLDRTCVVQGRAQRPIGIVLSYADIRLVADGHGRQQGRRSPVLCDLTVQELDFSCWNWLRILPHLRRLQDFPVFACRNSQSCAQAHHLFIGIDSSRTPVMRIGRSSDDHRMEQLNLPSLEHPTGHRPLEPRIRTAIGHKV</sequence>
<evidence type="ECO:0000313" key="1">
    <source>
        <dbReference type="EMBL" id="MFB9074373.1"/>
    </source>
</evidence>
<accession>A0ABV5G604</accession>
<comment type="caution">
    <text evidence="1">The sequence shown here is derived from an EMBL/GenBank/DDBJ whole genome shotgun (WGS) entry which is preliminary data.</text>
</comment>
<reference evidence="1 2" key="1">
    <citation type="submission" date="2024-09" db="EMBL/GenBank/DDBJ databases">
        <authorList>
            <person name="Sun Q."/>
            <person name="Mori K."/>
        </authorList>
    </citation>
    <scope>NUCLEOTIDE SEQUENCE [LARGE SCALE GENOMIC DNA]</scope>
    <source>
        <strain evidence="1 2">CCM 7609</strain>
    </source>
</reference>
<keyword evidence="2" id="KW-1185">Reference proteome</keyword>
<organism evidence="1 2">
    <name type="scientific">Citricoccus parietis</name>
    <dbReference type="NCBI Taxonomy" id="592307"/>
    <lineage>
        <taxon>Bacteria</taxon>
        <taxon>Bacillati</taxon>
        <taxon>Actinomycetota</taxon>
        <taxon>Actinomycetes</taxon>
        <taxon>Micrococcales</taxon>
        <taxon>Micrococcaceae</taxon>
        <taxon>Citricoccus</taxon>
    </lineage>
</organism>